<protein>
    <submittedName>
        <fullName evidence="2">Uncharacterized protein</fullName>
    </submittedName>
</protein>
<geneLocation type="mitochondrion" evidence="2"/>
<gene>
    <name evidence="2" type="primary">orf2</name>
</gene>
<feature type="transmembrane region" description="Helical" evidence="1">
    <location>
        <begin position="12"/>
        <end position="32"/>
    </location>
</feature>
<name>A0A2R4A3J6_9STRA</name>
<keyword evidence="2" id="KW-0496">Mitochondrion</keyword>
<reference evidence="2" key="1">
    <citation type="submission" date="2017-09" db="EMBL/GenBank/DDBJ databases">
        <title>Comparative analysis of the mitochondrial genomes of 6 newly sequenced diatoms reveals group II introns in the barcoding region of cox1.</title>
        <authorList>
            <person name="Keepers K.G."/>
            <person name="Pogoda C.S."/>
            <person name="Kane N.C."/>
            <person name="Hamsher S.E."/>
            <person name="Stepanek J.G."/>
            <person name="Kociolek J.P."/>
        </authorList>
    </citation>
    <scope>NUCLEOTIDE SEQUENCE</scope>
</reference>
<keyword evidence="1" id="KW-1133">Transmembrane helix</keyword>
<keyword evidence="1" id="KW-0812">Transmembrane</keyword>
<proteinExistence type="predicted"/>
<keyword evidence="1" id="KW-0472">Membrane</keyword>
<organism evidence="2">
    <name type="scientific">Surirella sp</name>
    <dbReference type="NCBI Taxonomy" id="1526603"/>
    <lineage>
        <taxon>Eukaryota</taxon>
        <taxon>Sar</taxon>
        <taxon>Stramenopiles</taxon>
        <taxon>Ochrophyta</taxon>
        <taxon>Bacillariophyta</taxon>
        <taxon>Bacillariophyceae</taxon>
        <taxon>Bacillariophycidae</taxon>
        <taxon>Surirellales</taxon>
        <taxon>Surirellaceae</taxon>
        <taxon>Surirella</taxon>
    </lineage>
</organism>
<evidence type="ECO:0000256" key="1">
    <source>
        <dbReference type="SAM" id="Phobius"/>
    </source>
</evidence>
<dbReference type="EMBL" id="MF997423">
    <property type="protein sequence ID" value="AVR57645.1"/>
    <property type="molecule type" value="Genomic_DNA"/>
</dbReference>
<accession>A0A2R4A3J6</accession>
<dbReference type="AlphaFoldDB" id="A0A2R4A3J6"/>
<evidence type="ECO:0000313" key="2">
    <source>
        <dbReference type="EMBL" id="AVR57645.1"/>
    </source>
</evidence>
<sequence>MITPFTIIKISSFPIFGIILYLIFPATVVHFFKRGVFNFNKFFFSVCQIVFRFKLLPQTKYIFLFNFFRPFLKNTFIKFNLWRHKFQSVFSRAFSNKKILPKKIIPDALTVAVFLVECPNHMRGKFYPRNLIIGEIQSSDLNFLYDPETYILLRDFYKRSTSYICLKEALLGESLDLKVRGVDSTGQEYLVKISDLINDLSRSEAYELCCDHGYYDRKLFLVSKEHMMPPAHVFPIGTPSMVLEKYGVLATNQQKIRVQTAHAIPETASFSDYLCLRDCVSREFYLVEKGKAILVEGKYHNFIIEMGPVTYYRPKIKI</sequence>